<feature type="domain" description="O-antigen ligase-related" evidence="6">
    <location>
        <begin position="262"/>
        <end position="404"/>
    </location>
</feature>
<feature type="transmembrane region" description="Helical" evidence="5">
    <location>
        <begin position="445"/>
        <end position="461"/>
    </location>
</feature>
<feature type="transmembrane region" description="Helical" evidence="5">
    <location>
        <begin position="255"/>
        <end position="270"/>
    </location>
</feature>
<feature type="transmembrane region" description="Helical" evidence="5">
    <location>
        <begin position="21"/>
        <end position="46"/>
    </location>
</feature>
<feature type="transmembrane region" description="Helical" evidence="5">
    <location>
        <begin position="305"/>
        <end position="324"/>
    </location>
</feature>
<feature type="transmembrane region" description="Helical" evidence="5">
    <location>
        <begin position="419"/>
        <end position="439"/>
    </location>
</feature>
<feature type="transmembrane region" description="Helical" evidence="5">
    <location>
        <begin position="105"/>
        <end position="123"/>
    </location>
</feature>
<evidence type="ECO:0000259" key="6">
    <source>
        <dbReference type="Pfam" id="PF04932"/>
    </source>
</evidence>
<evidence type="ECO:0000313" key="8">
    <source>
        <dbReference type="Proteomes" id="UP000231183"/>
    </source>
</evidence>
<gene>
    <name evidence="7" type="ORF">COU31_04980</name>
</gene>
<evidence type="ECO:0000256" key="2">
    <source>
        <dbReference type="ARBA" id="ARBA00022692"/>
    </source>
</evidence>
<dbReference type="InterPro" id="IPR051533">
    <property type="entry name" value="WaaL-like"/>
</dbReference>
<comment type="caution">
    <text evidence="7">The sequence shown here is derived from an EMBL/GenBank/DDBJ whole genome shotgun (WGS) entry which is preliminary data.</text>
</comment>
<dbReference type="PANTHER" id="PTHR37422:SF13">
    <property type="entry name" value="LIPOPOLYSACCHARIDE BIOSYNTHESIS PROTEIN PA4999-RELATED"/>
    <property type="match status" value="1"/>
</dbReference>
<feature type="transmembrane region" description="Helical" evidence="5">
    <location>
        <begin position="66"/>
        <end position="84"/>
    </location>
</feature>
<proteinExistence type="predicted"/>
<reference evidence="8" key="1">
    <citation type="submission" date="2017-09" db="EMBL/GenBank/DDBJ databases">
        <title>Depth-based differentiation of microbial function through sediment-hosted aquifers and enrichment of novel symbionts in the deep terrestrial subsurface.</title>
        <authorList>
            <person name="Probst A.J."/>
            <person name="Ladd B."/>
            <person name="Jarett J.K."/>
            <person name="Geller-Mcgrath D.E."/>
            <person name="Sieber C.M.K."/>
            <person name="Emerson J.B."/>
            <person name="Anantharaman K."/>
            <person name="Thomas B.C."/>
            <person name="Malmstrom R."/>
            <person name="Stieglmeier M."/>
            <person name="Klingl A."/>
            <person name="Woyke T."/>
            <person name="Ryan C.M."/>
            <person name="Banfield J.F."/>
        </authorList>
    </citation>
    <scope>NUCLEOTIDE SEQUENCE [LARGE SCALE GENOMIC DNA]</scope>
</reference>
<evidence type="ECO:0000313" key="7">
    <source>
        <dbReference type="EMBL" id="PIT87098.1"/>
    </source>
</evidence>
<evidence type="ECO:0000256" key="3">
    <source>
        <dbReference type="ARBA" id="ARBA00022989"/>
    </source>
</evidence>
<dbReference type="AlphaFoldDB" id="A0A2M6W2S9"/>
<comment type="subcellular location">
    <subcellularLocation>
        <location evidence="1">Membrane</location>
        <topology evidence="1">Multi-pass membrane protein</topology>
    </subcellularLocation>
</comment>
<evidence type="ECO:0000256" key="5">
    <source>
        <dbReference type="SAM" id="Phobius"/>
    </source>
</evidence>
<keyword evidence="2 5" id="KW-0812">Transmembrane</keyword>
<protein>
    <recommendedName>
        <fullName evidence="6">O-antigen ligase-related domain-containing protein</fullName>
    </recommendedName>
</protein>
<dbReference type="PANTHER" id="PTHR37422">
    <property type="entry name" value="TEICHURONIC ACID BIOSYNTHESIS PROTEIN TUAE"/>
    <property type="match status" value="1"/>
</dbReference>
<dbReference type="Proteomes" id="UP000231183">
    <property type="component" value="Unassembled WGS sequence"/>
</dbReference>
<name>A0A2M6W2S9_9BACT</name>
<accession>A0A2M6W2S9</accession>
<evidence type="ECO:0000256" key="1">
    <source>
        <dbReference type="ARBA" id="ARBA00004141"/>
    </source>
</evidence>
<keyword evidence="4 5" id="KW-0472">Membrane</keyword>
<dbReference type="InterPro" id="IPR007016">
    <property type="entry name" value="O-antigen_ligase-rel_domated"/>
</dbReference>
<feature type="transmembrane region" description="Helical" evidence="5">
    <location>
        <begin position="388"/>
        <end position="412"/>
    </location>
</feature>
<feature type="transmembrane region" description="Helical" evidence="5">
    <location>
        <begin position="135"/>
        <end position="153"/>
    </location>
</feature>
<feature type="transmembrane region" description="Helical" evidence="5">
    <location>
        <begin position="225"/>
        <end position="243"/>
    </location>
</feature>
<dbReference type="GO" id="GO:0016020">
    <property type="term" value="C:membrane"/>
    <property type="evidence" value="ECO:0007669"/>
    <property type="project" value="UniProtKB-SubCell"/>
</dbReference>
<dbReference type="EMBL" id="PFBX01000054">
    <property type="protein sequence ID" value="PIT87098.1"/>
    <property type="molecule type" value="Genomic_DNA"/>
</dbReference>
<sequence>MKMIGAWNTKKNGKPKLRNIYLIDMSITQKIINYSLLLLIFLLPWQTRLIYRYAFLNGQPWEYGRLSLYGTEILIWLIVLLALIERVRKKYFWRNLSAPEYLKNNWKNLVFVLSFLVFNGLMIGHSLDPDISYQHALRILGGICLALVMADFGPTIYKKAVGVLWASALVQSCLAVWQFFTQKISANKWLGLSAQDPSDAGVSVIQFANQRWLRAYGSFGWPNSLGIYLAVCLVLGLMAYLFYRQSSQGNKKYDKIFLAGQLVILTGLILSFSRGAWIGAVAGLFFLVFAYYKNSSARDFLAGQLAYYLVVVLIWLIILAPLFYARFNLDNSVEKVSIEEHRSQYGQSVGVIKNNLFLGVGSGAYTLNLYYNDPNLSGWQYQPAHNIYVLWLAENGLIGIAFYFFIFLFLVYQLRRFNLPYLAVILVMAIGGFFDHWLWTLFGGMIFWWLVWGIGLASLQAKKLV</sequence>
<keyword evidence="3 5" id="KW-1133">Transmembrane helix</keyword>
<evidence type="ECO:0000256" key="4">
    <source>
        <dbReference type="ARBA" id="ARBA00023136"/>
    </source>
</evidence>
<dbReference type="Pfam" id="PF04932">
    <property type="entry name" value="Wzy_C"/>
    <property type="match status" value="1"/>
</dbReference>
<organism evidence="7 8">
    <name type="scientific">Candidatus Magasanikbacteria bacterium CG10_big_fil_rev_8_21_14_0_10_40_10</name>
    <dbReference type="NCBI Taxonomy" id="1974648"/>
    <lineage>
        <taxon>Bacteria</taxon>
        <taxon>Candidatus Magasanikiibacteriota</taxon>
    </lineage>
</organism>
<feature type="transmembrane region" description="Helical" evidence="5">
    <location>
        <begin position="160"/>
        <end position="180"/>
    </location>
</feature>